<sequence length="509" mass="58982">MTKELDFKNLLLALSQQAISHSFQSLLYTYEEDGGNQSGKIICVEMKVKDGKVHIKRKEKNDNESENNQKDNCETQTKNQNKNNYSKENGNKLNENGNKLNENNHKELNENHENKNDDIIENTYRQTEIQNNTNNENTNNKNKNNENEEEENIEFEQKGIITDHKCTEGDLDEVHKSRAILIFNSCVDVIAKIYNSLAIQMRLSFGVYKEKLYLLEDSSCIVGLSSEYVDIKDEEFMSKFTDFYINEINRPIIHSKCCSNLPDCGPPDYYIARSNFILYNAIKAFPKTDKAILRKLIKKRTFEDEIMLKSCIACTHKFQSALHFSIKAKEQTPQLNVAKFVEFQALVPSEMYYLKKNKLPVGLCPQMNRPYSFSYNLDESPYKLKIPNKKRPAGGIYPKVLSLSCENPVSTKRLCSISKHLDATQYQSSSARTTQRGISRGLNTRRSEKEIEVPEIPRRSTTLSESKLDNLYRPNTPIIRKLQKNKKKRPERPLNDEMNFDFNALYNKH</sequence>
<organism evidence="2 3">
    <name type="scientific">Tritrichomonas foetus</name>
    <dbReference type="NCBI Taxonomy" id="1144522"/>
    <lineage>
        <taxon>Eukaryota</taxon>
        <taxon>Metamonada</taxon>
        <taxon>Parabasalia</taxon>
        <taxon>Tritrichomonadida</taxon>
        <taxon>Tritrichomonadidae</taxon>
        <taxon>Tritrichomonas</taxon>
    </lineage>
</organism>
<feature type="region of interest" description="Disordered" evidence="1">
    <location>
        <begin position="55"/>
        <end position="151"/>
    </location>
</feature>
<dbReference type="GeneID" id="94835433"/>
<protein>
    <submittedName>
        <fullName evidence="2">Uncharacterized protein</fullName>
    </submittedName>
</protein>
<evidence type="ECO:0000256" key="1">
    <source>
        <dbReference type="SAM" id="MobiDB-lite"/>
    </source>
</evidence>
<dbReference type="InterPro" id="IPR053097">
    <property type="entry name" value="Prespore_vesicle_assoc"/>
</dbReference>
<comment type="caution">
    <text evidence="2">The sequence shown here is derived from an EMBL/GenBank/DDBJ whole genome shotgun (WGS) entry which is preliminary data.</text>
</comment>
<feature type="compositionally biased region" description="Polar residues" evidence="1">
    <location>
        <begin position="426"/>
        <end position="444"/>
    </location>
</feature>
<accession>A0A1J4KJP5</accession>
<proteinExistence type="predicted"/>
<dbReference type="OrthoDB" id="10665022at2759"/>
<feature type="region of interest" description="Disordered" evidence="1">
    <location>
        <begin position="426"/>
        <end position="448"/>
    </location>
</feature>
<evidence type="ECO:0000313" key="2">
    <source>
        <dbReference type="EMBL" id="OHT11330.1"/>
    </source>
</evidence>
<dbReference type="EMBL" id="MLAK01000591">
    <property type="protein sequence ID" value="OHT11330.1"/>
    <property type="molecule type" value="Genomic_DNA"/>
</dbReference>
<gene>
    <name evidence="2" type="ORF">TRFO_19325</name>
</gene>
<dbReference type="AlphaFoldDB" id="A0A1J4KJP5"/>
<reference evidence="2" key="1">
    <citation type="submission" date="2016-10" db="EMBL/GenBank/DDBJ databases">
        <authorList>
            <person name="Benchimol M."/>
            <person name="Almeida L.G."/>
            <person name="Vasconcelos A.T."/>
            <person name="Perreira-Neves A."/>
            <person name="Rosa I.A."/>
            <person name="Tasca T."/>
            <person name="Bogo M.R."/>
            <person name="de Souza W."/>
        </authorList>
    </citation>
    <scope>NUCLEOTIDE SEQUENCE [LARGE SCALE GENOMIC DNA]</scope>
    <source>
        <strain evidence="2">K</strain>
    </source>
</reference>
<dbReference type="PANTHER" id="PTHR34586:SF3">
    <property type="entry name" value="FOLLISTATIN-LIKE DOMAIN-CONTAINING PROTEIN"/>
    <property type="match status" value="1"/>
</dbReference>
<keyword evidence="3" id="KW-1185">Reference proteome</keyword>
<dbReference type="PANTHER" id="PTHR34586">
    <property type="entry name" value="SPERACT/SCAVENGER RECEPTOR DOMAIN-CONTAINING PROTEIN"/>
    <property type="match status" value="1"/>
</dbReference>
<feature type="compositionally biased region" description="Low complexity" evidence="1">
    <location>
        <begin position="87"/>
        <end position="101"/>
    </location>
</feature>
<feature type="compositionally biased region" description="Polar residues" evidence="1">
    <location>
        <begin position="74"/>
        <end position="86"/>
    </location>
</feature>
<evidence type="ECO:0000313" key="3">
    <source>
        <dbReference type="Proteomes" id="UP000179807"/>
    </source>
</evidence>
<dbReference type="RefSeq" id="XP_068364466.1">
    <property type="nucleotide sequence ID" value="XM_068500729.1"/>
</dbReference>
<feature type="compositionally biased region" description="Low complexity" evidence="1">
    <location>
        <begin position="126"/>
        <end position="142"/>
    </location>
</feature>
<dbReference type="Proteomes" id="UP000179807">
    <property type="component" value="Unassembled WGS sequence"/>
</dbReference>
<dbReference type="VEuPathDB" id="TrichDB:TRFO_19325"/>
<feature type="compositionally biased region" description="Basic and acidic residues" evidence="1">
    <location>
        <begin position="55"/>
        <end position="73"/>
    </location>
</feature>
<name>A0A1J4KJP5_9EUKA</name>
<feature type="compositionally biased region" description="Basic and acidic residues" evidence="1">
    <location>
        <begin position="102"/>
        <end position="118"/>
    </location>
</feature>